<dbReference type="RefSeq" id="WP_378037694.1">
    <property type="nucleotide sequence ID" value="NZ_JBHSIV010000022.1"/>
</dbReference>
<dbReference type="EMBL" id="JBHSIV010000022">
    <property type="protein sequence ID" value="MFC5064353.1"/>
    <property type="molecule type" value="Genomic_DNA"/>
</dbReference>
<sequence length="288" mass="31405">MESIRGPFRADEALARGGITRGRLAGPTVTRLLPNVHAPADQVPTTLAERARAAVLYVRGTPPVVGGFAAAELLGASCGPRDAPVDLVVGPRRVRPRSGLVIRQDVLDPDDVVDVEGVLVTSAERTAWDLARRLRFDDAVVAVDALARVGRFPPAVLLERPVGRRGCLGLADVVAGSDPRSASPPETRMRLIMARRDVPPPIPQYVVFDDGGLFVARVDFGWKEVRVAGEHHRTDRAQWRRDQRRTAELAACDWVTVPWTGDDVVAPREFVQRLLATLAHRGLGTRRT</sequence>
<evidence type="ECO:0008006" key="3">
    <source>
        <dbReference type="Google" id="ProtNLM"/>
    </source>
</evidence>
<gene>
    <name evidence="1" type="ORF">ACFPBZ_19170</name>
</gene>
<evidence type="ECO:0000313" key="1">
    <source>
        <dbReference type="EMBL" id="MFC5064353.1"/>
    </source>
</evidence>
<accession>A0ABV9YSF3</accession>
<proteinExistence type="predicted"/>
<protein>
    <recommendedName>
        <fullName evidence="3">DUF559 domain-containing protein</fullName>
    </recommendedName>
</protein>
<reference evidence="2" key="1">
    <citation type="journal article" date="2019" name="Int. J. Syst. Evol. Microbiol.">
        <title>The Global Catalogue of Microorganisms (GCM) 10K type strain sequencing project: providing services to taxonomists for standard genome sequencing and annotation.</title>
        <authorList>
            <consortium name="The Broad Institute Genomics Platform"/>
            <consortium name="The Broad Institute Genome Sequencing Center for Infectious Disease"/>
            <person name="Wu L."/>
            <person name="Ma J."/>
        </authorList>
    </citation>
    <scope>NUCLEOTIDE SEQUENCE [LARGE SCALE GENOMIC DNA]</scope>
    <source>
        <strain evidence="2">CGMCC 4.7093</strain>
    </source>
</reference>
<organism evidence="1 2">
    <name type="scientific">Actinomycetospora atypica</name>
    <dbReference type="NCBI Taxonomy" id="1290095"/>
    <lineage>
        <taxon>Bacteria</taxon>
        <taxon>Bacillati</taxon>
        <taxon>Actinomycetota</taxon>
        <taxon>Actinomycetes</taxon>
        <taxon>Pseudonocardiales</taxon>
        <taxon>Pseudonocardiaceae</taxon>
        <taxon>Actinomycetospora</taxon>
    </lineage>
</organism>
<keyword evidence="2" id="KW-1185">Reference proteome</keyword>
<dbReference type="Proteomes" id="UP001595947">
    <property type="component" value="Unassembled WGS sequence"/>
</dbReference>
<comment type="caution">
    <text evidence="1">The sequence shown here is derived from an EMBL/GenBank/DDBJ whole genome shotgun (WGS) entry which is preliminary data.</text>
</comment>
<name>A0ABV9YSF3_9PSEU</name>
<evidence type="ECO:0000313" key="2">
    <source>
        <dbReference type="Proteomes" id="UP001595947"/>
    </source>
</evidence>